<keyword evidence="3" id="KW-1185">Reference proteome</keyword>
<dbReference type="EMBL" id="MU006090">
    <property type="protein sequence ID" value="KAF2841815.1"/>
    <property type="molecule type" value="Genomic_DNA"/>
</dbReference>
<comment type="caution">
    <text evidence="2">The sequence shown here is derived from an EMBL/GenBank/DDBJ whole genome shotgun (WGS) entry which is preliminary data.</text>
</comment>
<keyword evidence="1" id="KW-0472">Membrane</keyword>
<evidence type="ECO:0000256" key="1">
    <source>
        <dbReference type="SAM" id="Phobius"/>
    </source>
</evidence>
<evidence type="ECO:0000313" key="2">
    <source>
        <dbReference type="EMBL" id="KAF2841815.1"/>
    </source>
</evidence>
<keyword evidence="1" id="KW-1133">Transmembrane helix</keyword>
<feature type="transmembrane region" description="Helical" evidence="1">
    <location>
        <begin position="5"/>
        <end position="27"/>
    </location>
</feature>
<feature type="transmembrane region" description="Helical" evidence="1">
    <location>
        <begin position="33"/>
        <end position="51"/>
    </location>
</feature>
<keyword evidence="1" id="KW-0812">Transmembrane</keyword>
<dbReference type="Gene3D" id="3.40.50.150">
    <property type="entry name" value="Vaccinia Virus protein VP39"/>
    <property type="match status" value="1"/>
</dbReference>
<organism evidence="2 3">
    <name type="scientific">Patellaria atrata CBS 101060</name>
    <dbReference type="NCBI Taxonomy" id="1346257"/>
    <lineage>
        <taxon>Eukaryota</taxon>
        <taxon>Fungi</taxon>
        <taxon>Dikarya</taxon>
        <taxon>Ascomycota</taxon>
        <taxon>Pezizomycotina</taxon>
        <taxon>Dothideomycetes</taxon>
        <taxon>Dothideomycetes incertae sedis</taxon>
        <taxon>Patellariales</taxon>
        <taxon>Patellariaceae</taxon>
        <taxon>Patellaria</taxon>
    </lineage>
</organism>
<evidence type="ECO:0008006" key="4">
    <source>
        <dbReference type="Google" id="ProtNLM"/>
    </source>
</evidence>
<evidence type="ECO:0000313" key="3">
    <source>
        <dbReference type="Proteomes" id="UP000799429"/>
    </source>
</evidence>
<dbReference type="InterPro" id="IPR029063">
    <property type="entry name" value="SAM-dependent_MTases_sf"/>
</dbReference>
<gene>
    <name evidence="2" type="ORF">M501DRAFT_997995</name>
</gene>
<dbReference type="AlphaFoldDB" id="A0A9P4VTT2"/>
<accession>A0A9P4VTT2</accession>
<proteinExistence type="predicted"/>
<reference evidence="2" key="1">
    <citation type="journal article" date="2020" name="Stud. Mycol.">
        <title>101 Dothideomycetes genomes: a test case for predicting lifestyles and emergence of pathogens.</title>
        <authorList>
            <person name="Haridas S."/>
            <person name="Albert R."/>
            <person name="Binder M."/>
            <person name="Bloem J."/>
            <person name="Labutti K."/>
            <person name="Salamov A."/>
            <person name="Andreopoulos B."/>
            <person name="Baker S."/>
            <person name="Barry K."/>
            <person name="Bills G."/>
            <person name="Bluhm B."/>
            <person name="Cannon C."/>
            <person name="Castanera R."/>
            <person name="Culley D."/>
            <person name="Daum C."/>
            <person name="Ezra D."/>
            <person name="Gonzalez J."/>
            <person name="Henrissat B."/>
            <person name="Kuo A."/>
            <person name="Liang C."/>
            <person name="Lipzen A."/>
            <person name="Lutzoni F."/>
            <person name="Magnuson J."/>
            <person name="Mondo S."/>
            <person name="Nolan M."/>
            <person name="Ohm R."/>
            <person name="Pangilinan J."/>
            <person name="Park H.-J."/>
            <person name="Ramirez L."/>
            <person name="Alfaro M."/>
            <person name="Sun H."/>
            <person name="Tritt A."/>
            <person name="Yoshinaga Y."/>
            <person name="Zwiers L.-H."/>
            <person name="Turgeon B."/>
            <person name="Goodwin S."/>
            <person name="Spatafora J."/>
            <person name="Crous P."/>
            <person name="Grigoriev I."/>
        </authorList>
    </citation>
    <scope>NUCLEOTIDE SEQUENCE</scope>
    <source>
        <strain evidence="2">CBS 101060</strain>
    </source>
</reference>
<dbReference type="OrthoDB" id="61390at2759"/>
<sequence>MKTLFWIICPASITILMFKGHLFLWSWRTVGTYLTFWIAGLTSFPILSILLKKATCRNSKKGEAIYGLDHGRLNLDLPTTMWMNMGYWKVRKPLPVTLFVSLMSIQKAEASDLRHASSALLNEVLKSAGLLNSSDDSLSERRISILDVGFGCGDQTMALKDCLIETRTTYVGITNNQAQHAYAEQRIQKACAVHPESFESYRLFCADAAKPQSWNKRLMSEVLSLTVKKAAVTPDEEVWLLALDTLYHFSPSREPILEFSVSKLKASLMAFDLLLSDSATPTSRLLLSIIARFMGCPAGAFLTEAEYRHMLENVGYKGDVIIRDISEHCFGPLARFLERREKELAAIGLGIGPFRIAKWLFKWWARSRIVRGVIVIAKI</sequence>
<dbReference type="Proteomes" id="UP000799429">
    <property type="component" value="Unassembled WGS sequence"/>
</dbReference>
<name>A0A9P4VTT2_9PEZI</name>
<protein>
    <recommendedName>
        <fullName evidence="4">Methyltransferase domain-containing protein</fullName>
    </recommendedName>
</protein>
<dbReference type="SUPFAM" id="SSF53335">
    <property type="entry name" value="S-adenosyl-L-methionine-dependent methyltransferases"/>
    <property type="match status" value="1"/>
</dbReference>